<dbReference type="InterPro" id="IPR002347">
    <property type="entry name" value="SDR_fam"/>
</dbReference>
<evidence type="ECO:0000313" key="4">
    <source>
        <dbReference type="EMBL" id="MBD8505590.1"/>
    </source>
</evidence>
<dbReference type="RefSeq" id="WP_192038082.1">
    <property type="nucleotide sequence ID" value="NZ_JACYWE010000002.1"/>
</dbReference>
<dbReference type="Proteomes" id="UP000642993">
    <property type="component" value="Unassembled WGS sequence"/>
</dbReference>
<dbReference type="Pfam" id="PF00106">
    <property type="entry name" value="adh_short"/>
    <property type="match status" value="1"/>
</dbReference>
<dbReference type="EMBL" id="JACYWE010000002">
    <property type="protein sequence ID" value="MBD8505590.1"/>
    <property type="molecule type" value="Genomic_DNA"/>
</dbReference>
<evidence type="ECO:0000256" key="2">
    <source>
        <dbReference type="ARBA" id="ARBA00023002"/>
    </source>
</evidence>
<dbReference type="PANTHER" id="PTHR24322:SF736">
    <property type="entry name" value="RETINOL DEHYDROGENASE 10"/>
    <property type="match status" value="1"/>
</dbReference>
<dbReference type="AlphaFoldDB" id="A0A927JB13"/>
<dbReference type="PRINTS" id="PR00080">
    <property type="entry name" value="SDRFAMILY"/>
</dbReference>
<evidence type="ECO:0000256" key="3">
    <source>
        <dbReference type="RuleBase" id="RU000363"/>
    </source>
</evidence>
<evidence type="ECO:0000256" key="1">
    <source>
        <dbReference type="ARBA" id="ARBA00006484"/>
    </source>
</evidence>
<dbReference type="InterPro" id="IPR036291">
    <property type="entry name" value="NAD(P)-bd_dom_sf"/>
</dbReference>
<dbReference type="Gene3D" id="3.40.50.720">
    <property type="entry name" value="NAD(P)-binding Rossmann-like Domain"/>
    <property type="match status" value="1"/>
</dbReference>
<dbReference type="PANTHER" id="PTHR24322">
    <property type="entry name" value="PKSB"/>
    <property type="match status" value="1"/>
</dbReference>
<dbReference type="CDD" id="cd05233">
    <property type="entry name" value="SDR_c"/>
    <property type="match status" value="1"/>
</dbReference>
<keyword evidence="5" id="KW-1185">Reference proteome</keyword>
<proteinExistence type="inferred from homology"/>
<gene>
    <name evidence="4" type="ORF">HT102_03695</name>
</gene>
<dbReference type="InterPro" id="IPR020904">
    <property type="entry name" value="Sc_DH/Rdtase_CS"/>
</dbReference>
<accession>A0A927JB13</accession>
<organism evidence="4 5">
    <name type="scientific">Lolliginicoccus lacisalsi</name>
    <dbReference type="NCBI Taxonomy" id="2742202"/>
    <lineage>
        <taxon>Bacteria</taxon>
        <taxon>Bacillati</taxon>
        <taxon>Actinomycetota</taxon>
        <taxon>Actinomycetes</taxon>
        <taxon>Mycobacteriales</taxon>
        <taxon>Hoyosellaceae</taxon>
        <taxon>Lolliginicoccus</taxon>
    </lineage>
</organism>
<dbReference type="GO" id="GO:0016616">
    <property type="term" value="F:oxidoreductase activity, acting on the CH-OH group of donors, NAD or NADP as acceptor"/>
    <property type="evidence" value="ECO:0007669"/>
    <property type="project" value="TreeGrafter"/>
</dbReference>
<reference evidence="4" key="1">
    <citation type="submission" date="2020-09" db="EMBL/GenBank/DDBJ databases">
        <title>Hoyosella lacisalsi sp. nov., a halotolerant actinobacterium isolated from soil of Lake Gudzhirganskoe.</title>
        <authorList>
            <person name="Yang Q."/>
            <person name="Guo P.Y."/>
            <person name="Liu S.W."/>
            <person name="Li F.N."/>
            <person name="Sun C.H."/>
        </authorList>
    </citation>
    <scope>NUCLEOTIDE SEQUENCE</scope>
    <source>
        <strain evidence="4">G463</strain>
    </source>
</reference>
<dbReference type="PRINTS" id="PR00081">
    <property type="entry name" value="GDHRDH"/>
</dbReference>
<dbReference type="PROSITE" id="PS00061">
    <property type="entry name" value="ADH_SHORT"/>
    <property type="match status" value="1"/>
</dbReference>
<sequence>MPRYPAIRLDGATVIVTGGARGIGAATARAFSERGATVWIGDLDTRLAEETAATLDNAHAAHLDVTKPGSWIDFVAAVTEHTGGIDVLVNNAGIMPLGPFLDQPDALSRLMIDINVHGPAHGTRAVLPGMLERRSGHIVTVASMAGKLPIPGMAMYNASKFAAVGLSSALRAENARTGVSFSCVMPSAVRTELSSGAQLGGALPTVDPEDVARAIVRTVRTRAAEVSVPRFVHPAVALMNALVPELIERIGRALINDRRALDQLDHHARRPYEDRIASQLGGNE</sequence>
<keyword evidence="2" id="KW-0560">Oxidoreductase</keyword>
<comment type="caution">
    <text evidence="4">The sequence shown here is derived from an EMBL/GenBank/DDBJ whole genome shotgun (WGS) entry which is preliminary data.</text>
</comment>
<comment type="similarity">
    <text evidence="1 3">Belongs to the short-chain dehydrogenases/reductases (SDR) family.</text>
</comment>
<dbReference type="SUPFAM" id="SSF51735">
    <property type="entry name" value="NAD(P)-binding Rossmann-fold domains"/>
    <property type="match status" value="1"/>
</dbReference>
<evidence type="ECO:0000313" key="5">
    <source>
        <dbReference type="Proteomes" id="UP000642993"/>
    </source>
</evidence>
<dbReference type="NCBIfam" id="NF005878">
    <property type="entry name" value="PRK07825.1"/>
    <property type="match status" value="1"/>
</dbReference>
<protein>
    <submittedName>
        <fullName evidence="4">SDR family oxidoreductase</fullName>
    </submittedName>
</protein>
<name>A0A927JB13_9ACTN</name>
<dbReference type="FunFam" id="3.40.50.720:FF:000084">
    <property type="entry name" value="Short-chain dehydrogenase reductase"/>
    <property type="match status" value="1"/>
</dbReference>